<dbReference type="PANTHER" id="PTHR14187">
    <property type="entry name" value="ALPHA KINASE/ELONGATION FACTOR 2 KINASE"/>
    <property type="match status" value="1"/>
</dbReference>
<dbReference type="PANTHER" id="PTHR14187:SF5">
    <property type="entry name" value="HEAT SHOCK 70 KDA PROTEIN 12A"/>
    <property type="match status" value="1"/>
</dbReference>
<dbReference type="SUPFAM" id="SSF53067">
    <property type="entry name" value="Actin-like ATPase domain"/>
    <property type="match status" value="2"/>
</dbReference>
<dbReference type="OrthoDB" id="2963168at2759"/>
<dbReference type="AlphaFoldDB" id="A0A167N902"/>
<dbReference type="EMBL" id="KV417279">
    <property type="protein sequence ID" value="KZO97467.1"/>
    <property type="molecule type" value="Genomic_DNA"/>
</dbReference>
<evidence type="ECO:0000313" key="1">
    <source>
        <dbReference type="EMBL" id="KZO97467.1"/>
    </source>
</evidence>
<sequence>MPEDGRLCMSLDFGTTFSGVAYGSSRISNGQTQLILNWPGSFEHFRKIPTCLLYDSGGNLLSWGLEAKNAPPSEGVIRCEWFKLFLEPKALRDESSVDNRLPKLPPGKKAIDLITDFLTCLWEYAKQQIGREIGALILRAEAADVWITVPAAWDAAGCAKMRDAAIAAGLVHATKADDETWRERLRIITEPEAAAVHCVALTDLHHLRPSQNFMICDAGGGTVDLAVYKLIGQLAHLEIAEICARSGANCGSLFLDLRFRELVRTLLVAHPAHLDQASLAYFMHHFAEVEKLAYQGEEDDGKMFQFTCFNVEDQDDPSVGLINGELAIPGNLLRQEVFDPVIDQVLQLIEDQERRVKQRIDALLMVGGFSGSEYLLKRVEQRFGPRMRVVRPADADTATVRGAAQYGLARRPLVQSVIAPKAYLMKVKLPAEPEDWGKRPAYIKKNDAGVDICENRLQYLVQKGAILLKGQRIKTKFCKFSKAPDDRLFTAVLYTSDADRVMRYTDEGETMELCKWQVDLSVLPSFQWAAQHNPGNGFYTEFELGLELDSAEVRGVLMWEGREWGSTVFDFLN</sequence>
<reference evidence="1 2" key="1">
    <citation type="journal article" date="2016" name="Mol. Biol. Evol.">
        <title>Comparative Genomics of Early-Diverging Mushroom-Forming Fungi Provides Insights into the Origins of Lignocellulose Decay Capabilities.</title>
        <authorList>
            <person name="Nagy L.G."/>
            <person name="Riley R."/>
            <person name="Tritt A."/>
            <person name="Adam C."/>
            <person name="Daum C."/>
            <person name="Floudas D."/>
            <person name="Sun H."/>
            <person name="Yadav J.S."/>
            <person name="Pangilinan J."/>
            <person name="Larsson K.H."/>
            <person name="Matsuura K."/>
            <person name="Barry K."/>
            <person name="Labutti K."/>
            <person name="Kuo R."/>
            <person name="Ohm R.A."/>
            <person name="Bhattacharya S.S."/>
            <person name="Shirouzu T."/>
            <person name="Yoshinaga Y."/>
            <person name="Martin F.M."/>
            <person name="Grigoriev I.V."/>
            <person name="Hibbett D.S."/>
        </authorList>
    </citation>
    <scope>NUCLEOTIDE SEQUENCE [LARGE SCALE GENOMIC DNA]</scope>
    <source>
        <strain evidence="1 2">TUFC12733</strain>
    </source>
</reference>
<keyword evidence="2" id="KW-1185">Reference proteome</keyword>
<dbReference type="Proteomes" id="UP000076738">
    <property type="component" value="Unassembled WGS sequence"/>
</dbReference>
<evidence type="ECO:0000313" key="2">
    <source>
        <dbReference type="Proteomes" id="UP000076738"/>
    </source>
</evidence>
<accession>A0A167N902</accession>
<organism evidence="1 2">
    <name type="scientific">Calocera viscosa (strain TUFC12733)</name>
    <dbReference type="NCBI Taxonomy" id="1330018"/>
    <lineage>
        <taxon>Eukaryota</taxon>
        <taxon>Fungi</taxon>
        <taxon>Dikarya</taxon>
        <taxon>Basidiomycota</taxon>
        <taxon>Agaricomycotina</taxon>
        <taxon>Dacrymycetes</taxon>
        <taxon>Dacrymycetales</taxon>
        <taxon>Dacrymycetaceae</taxon>
        <taxon>Calocera</taxon>
    </lineage>
</organism>
<proteinExistence type="predicted"/>
<dbReference type="Gene3D" id="3.90.640.10">
    <property type="entry name" value="Actin, Chain A, domain 4"/>
    <property type="match status" value="1"/>
</dbReference>
<name>A0A167N902_CALVF</name>
<dbReference type="STRING" id="1330018.A0A167N902"/>
<dbReference type="CDD" id="cd10170">
    <property type="entry name" value="ASKHA_NBD_HSP70"/>
    <property type="match status" value="1"/>
</dbReference>
<gene>
    <name evidence="1" type="ORF">CALVIDRAFT_479944</name>
</gene>
<dbReference type="InterPro" id="IPR043129">
    <property type="entry name" value="ATPase_NBD"/>
</dbReference>
<dbReference type="Gene3D" id="3.30.420.40">
    <property type="match status" value="2"/>
</dbReference>
<protein>
    <submittedName>
        <fullName evidence="1">Actin-like ATPase domain-containing protein</fullName>
    </submittedName>
</protein>